<keyword evidence="1" id="KW-0472">Membrane</keyword>
<keyword evidence="3" id="KW-1185">Reference proteome</keyword>
<reference evidence="2 3" key="1">
    <citation type="submission" date="2009-11" db="EMBL/GenBank/DDBJ databases">
        <title>Annotation of Allomyces macrogynus ATCC 38327.</title>
        <authorList>
            <consortium name="The Broad Institute Genome Sequencing Platform"/>
            <person name="Russ C."/>
            <person name="Cuomo C."/>
            <person name="Burger G."/>
            <person name="Gray M.W."/>
            <person name="Holland P.W.H."/>
            <person name="King N."/>
            <person name="Lang F.B.F."/>
            <person name="Roger A.J."/>
            <person name="Ruiz-Trillo I."/>
            <person name="Young S.K."/>
            <person name="Zeng Q."/>
            <person name="Gargeya S."/>
            <person name="Fitzgerald M."/>
            <person name="Haas B."/>
            <person name="Abouelleil A."/>
            <person name="Alvarado L."/>
            <person name="Arachchi H.M."/>
            <person name="Berlin A."/>
            <person name="Chapman S.B."/>
            <person name="Gearin G."/>
            <person name="Goldberg J."/>
            <person name="Griggs A."/>
            <person name="Gujja S."/>
            <person name="Hansen M."/>
            <person name="Heiman D."/>
            <person name="Howarth C."/>
            <person name="Larimer J."/>
            <person name="Lui A."/>
            <person name="MacDonald P.J.P."/>
            <person name="McCowen C."/>
            <person name="Montmayeur A."/>
            <person name="Murphy C."/>
            <person name="Neiman D."/>
            <person name="Pearson M."/>
            <person name="Priest M."/>
            <person name="Roberts A."/>
            <person name="Saif S."/>
            <person name="Shea T."/>
            <person name="Sisk P."/>
            <person name="Stolte C."/>
            <person name="Sykes S."/>
            <person name="Wortman J."/>
            <person name="Nusbaum C."/>
            <person name="Birren B."/>
        </authorList>
    </citation>
    <scope>NUCLEOTIDE SEQUENCE [LARGE SCALE GENOMIC DNA]</scope>
    <source>
        <strain evidence="2 3">ATCC 38327</strain>
    </source>
</reference>
<keyword evidence="1" id="KW-0812">Transmembrane</keyword>
<name>A0A0L0T4G2_ALLM3</name>
<accession>A0A0L0T4G2</accession>
<feature type="transmembrane region" description="Helical" evidence="1">
    <location>
        <begin position="90"/>
        <end position="112"/>
    </location>
</feature>
<dbReference type="OrthoDB" id="10412317at2759"/>
<organism evidence="2 3">
    <name type="scientific">Allomyces macrogynus (strain ATCC 38327)</name>
    <name type="common">Allomyces javanicus var. macrogynus</name>
    <dbReference type="NCBI Taxonomy" id="578462"/>
    <lineage>
        <taxon>Eukaryota</taxon>
        <taxon>Fungi</taxon>
        <taxon>Fungi incertae sedis</taxon>
        <taxon>Blastocladiomycota</taxon>
        <taxon>Blastocladiomycetes</taxon>
        <taxon>Blastocladiales</taxon>
        <taxon>Blastocladiaceae</taxon>
        <taxon>Allomyces</taxon>
    </lineage>
</organism>
<feature type="transmembrane region" description="Helical" evidence="1">
    <location>
        <begin position="61"/>
        <end position="84"/>
    </location>
</feature>
<proteinExistence type="predicted"/>
<evidence type="ECO:0000256" key="1">
    <source>
        <dbReference type="SAM" id="Phobius"/>
    </source>
</evidence>
<dbReference type="VEuPathDB" id="FungiDB:AMAG_20025"/>
<dbReference type="Proteomes" id="UP000054350">
    <property type="component" value="Unassembled WGS sequence"/>
</dbReference>
<dbReference type="EMBL" id="GG745362">
    <property type="protein sequence ID" value="KNE69703.1"/>
    <property type="molecule type" value="Genomic_DNA"/>
</dbReference>
<feature type="transmembrane region" description="Helical" evidence="1">
    <location>
        <begin position="246"/>
        <end position="264"/>
    </location>
</feature>
<feature type="transmembrane region" description="Helical" evidence="1">
    <location>
        <begin position="28"/>
        <end position="49"/>
    </location>
</feature>
<feature type="transmembrane region" description="Helical" evidence="1">
    <location>
        <begin position="217"/>
        <end position="234"/>
    </location>
</feature>
<feature type="transmembrane region" description="Helical" evidence="1">
    <location>
        <begin position="174"/>
        <end position="196"/>
    </location>
</feature>
<gene>
    <name evidence="2" type="ORF">AMAG_20025</name>
</gene>
<protein>
    <recommendedName>
        <fullName evidence="4">Transmembrane protein</fullName>
    </recommendedName>
</protein>
<dbReference type="AlphaFoldDB" id="A0A0L0T4G2"/>
<feature type="transmembrane region" description="Helical" evidence="1">
    <location>
        <begin position="133"/>
        <end position="154"/>
    </location>
</feature>
<sequence>MPFDASRPHGSASADRLYRRRSITGDTFAWSPSTCLFTLIVVLYAATTWRTVHMFARKRSWFYAAMLVLIITQLYDMACFVFGLQGGADSPALLVLVAFDDLACAVFTVLFASMNLVRFRQIGASMWPRTTKLLVGCTVLLAAYWTAIVGYGWWYLAAFRNYANSAIMNEAWAVGYLVDAVLNAILSMSFFVHLRIMAKGNGFRAGLQRYVAKAESLLVLESISLVSVLALQLIDPTADPLWLTWYLAQGVRMLAYCTLIQLLSRIMSHRRVSRMGGQSTSFVVGESMTDRTGHSSTSGVMSAGHVCSSDGRIVVNAPRRGTSTQAVGAVGGTVDK</sequence>
<evidence type="ECO:0000313" key="3">
    <source>
        <dbReference type="Proteomes" id="UP000054350"/>
    </source>
</evidence>
<reference evidence="3" key="2">
    <citation type="submission" date="2009-11" db="EMBL/GenBank/DDBJ databases">
        <title>The Genome Sequence of Allomyces macrogynus strain ATCC 38327.</title>
        <authorList>
            <consortium name="The Broad Institute Genome Sequencing Platform"/>
            <person name="Russ C."/>
            <person name="Cuomo C."/>
            <person name="Shea T."/>
            <person name="Young S.K."/>
            <person name="Zeng Q."/>
            <person name="Koehrsen M."/>
            <person name="Haas B."/>
            <person name="Borodovsky M."/>
            <person name="Guigo R."/>
            <person name="Alvarado L."/>
            <person name="Berlin A."/>
            <person name="Borenstein D."/>
            <person name="Chen Z."/>
            <person name="Engels R."/>
            <person name="Freedman E."/>
            <person name="Gellesch M."/>
            <person name="Goldberg J."/>
            <person name="Griggs A."/>
            <person name="Gujja S."/>
            <person name="Heiman D."/>
            <person name="Hepburn T."/>
            <person name="Howarth C."/>
            <person name="Jen D."/>
            <person name="Larson L."/>
            <person name="Lewis B."/>
            <person name="Mehta T."/>
            <person name="Park D."/>
            <person name="Pearson M."/>
            <person name="Roberts A."/>
            <person name="Saif S."/>
            <person name="Shenoy N."/>
            <person name="Sisk P."/>
            <person name="Stolte C."/>
            <person name="Sykes S."/>
            <person name="Walk T."/>
            <person name="White J."/>
            <person name="Yandava C."/>
            <person name="Burger G."/>
            <person name="Gray M.W."/>
            <person name="Holland P.W.H."/>
            <person name="King N."/>
            <person name="Lang F.B.F."/>
            <person name="Roger A.J."/>
            <person name="Ruiz-Trillo I."/>
            <person name="Lander E."/>
            <person name="Nusbaum C."/>
        </authorList>
    </citation>
    <scope>NUCLEOTIDE SEQUENCE [LARGE SCALE GENOMIC DNA]</scope>
    <source>
        <strain evidence="3">ATCC 38327</strain>
    </source>
</reference>
<evidence type="ECO:0000313" key="2">
    <source>
        <dbReference type="EMBL" id="KNE69703.1"/>
    </source>
</evidence>
<evidence type="ECO:0008006" key="4">
    <source>
        <dbReference type="Google" id="ProtNLM"/>
    </source>
</evidence>
<keyword evidence="1" id="KW-1133">Transmembrane helix</keyword>